<dbReference type="AlphaFoldDB" id="A0A0A5GKT2"/>
<dbReference type="STRING" id="1385511.GCA_000425225_00144"/>
<comment type="caution">
    <text evidence="6">The sequence shown here is derived from an EMBL/GenBank/DDBJ whole genome shotgun (WGS) entry which is preliminary data.</text>
</comment>
<dbReference type="InterPro" id="IPR005814">
    <property type="entry name" value="Aminotrans_3"/>
</dbReference>
<keyword evidence="7" id="KW-1185">Reference proteome</keyword>
<dbReference type="CDD" id="cd00610">
    <property type="entry name" value="OAT_like"/>
    <property type="match status" value="1"/>
</dbReference>
<dbReference type="InterPro" id="IPR015422">
    <property type="entry name" value="PyrdxlP-dep_Trfase_small"/>
</dbReference>
<keyword evidence="2 6" id="KW-0032">Aminotransferase</keyword>
<dbReference type="GO" id="GO:0008483">
    <property type="term" value="F:transaminase activity"/>
    <property type="evidence" value="ECO:0007669"/>
    <property type="project" value="UniProtKB-KW"/>
</dbReference>
<evidence type="ECO:0000256" key="3">
    <source>
        <dbReference type="ARBA" id="ARBA00022679"/>
    </source>
</evidence>
<dbReference type="InterPro" id="IPR015424">
    <property type="entry name" value="PyrdxlP-dep_Trfase"/>
</dbReference>
<evidence type="ECO:0000256" key="1">
    <source>
        <dbReference type="ARBA" id="ARBA00008954"/>
    </source>
</evidence>
<dbReference type="Gene3D" id="3.90.1150.10">
    <property type="entry name" value="Aspartate Aminotransferase, domain 1"/>
    <property type="match status" value="1"/>
</dbReference>
<evidence type="ECO:0000256" key="5">
    <source>
        <dbReference type="RuleBase" id="RU003560"/>
    </source>
</evidence>
<dbReference type="EMBL" id="AVPF01000001">
    <property type="protein sequence ID" value="KGX91775.1"/>
    <property type="molecule type" value="Genomic_DNA"/>
</dbReference>
<dbReference type="Proteomes" id="UP000030403">
    <property type="component" value="Unassembled WGS sequence"/>
</dbReference>
<dbReference type="PANTHER" id="PTHR43094">
    <property type="entry name" value="AMINOTRANSFERASE"/>
    <property type="match status" value="1"/>
</dbReference>
<keyword evidence="3 6" id="KW-0808">Transferase</keyword>
<dbReference type="PIRSF" id="PIRSF000521">
    <property type="entry name" value="Transaminase_4ab_Lys_Orn"/>
    <property type="match status" value="1"/>
</dbReference>
<proteinExistence type="inferred from homology"/>
<comment type="similarity">
    <text evidence="1 5">Belongs to the class-III pyridoxal-phosphate-dependent aminotransferase family.</text>
</comment>
<dbReference type="InterPro" id="IPR049704">
    <property type="entry name" value="Aminotrans_3_PPA_site"/>
</dbReference>
<dbReference type="GO" id="GO:0030170">
    <property type="term" value="F:pyridoxal phosphate binding"/>
    <property type="evidence" value="ECO:0007669"/>
    <property type="project" value="InterPro"/>
</dbReference>
<dbReference type="RefSeq" id="WP_027445224.1">
    <property type="nucleotide sequence ID" value="NZ_AULJ01000001.1"/>
</dbReference>
<dbReference type="PANTHER" id="PTHR43094:SF1">
    <property type="entry name" value="AMINOTRANSFERASE CLASS-III"/>
    <property type="match status" value="1"/>
</dbReference>
<dbReference type="InterPro" id="IPR015421">
    <property type="entry name" value="PyrdxlP-dep_Trfase_major"/>
</dbReference>
<dbReference type="PROSITE" id="PS00600">
    <property type="entry name" value="AA_TRANSFER_CLASS_3"/>
    <property type="match status" value="1"/>
</dbReference>
<evidence type="ECO:0000313" key="6">
    <source>
        <dbReference type="EMBL" id="KGX91775.1"/>
    </source>
</evidence>
<dbReference type="eggNOG" id="COG0161">
    <property type="taxonomic scope" value="Bacteria"/>
</dbReference>
<dbReference type="FunFam" id="3.40.640.10:FF:000014">
    <property type="entry name" value="Adenosylmethionine-8-amino-7-oxononanoate aminotransferase, probable"/>
    <property type="match status" value="1"/>
</dbReference>
<name>A0A0A5GKT2_9BACI</name>
<gene>
    <name evidence="6" type="ORF">N783_00555</name>
</gene>
<protein>
    <submittedName>
        <fullName evidence="6">Aminotransferase</fullName>
    </submittedName>
</protein>
<evidence type="ECO:0000256" key="2">
    <source>
        <dbReference type="ARBA" id="ARBA00022576"/>
    </source>
</evidence>
<reference evidence="6 7" key="1">
    <citation type="submission" date="2013-08" db="EMBL/GenBank/DDBJ databases">
        <authorList>
            <person name="Huang J."/>
            <person name="Wang G."/>
        </authorList>
    </citation>
    <scope>NUCLEOTIDE SEQUENCE [LARGE SCALE GENOMIC DNA]</scope>
    <source>
        <strain evidence="6 7">BH030004</strain>
    </source>
</reference>
<dbReference type="SUPFAM" id="SSF53383">
    <property type="entry name" value="PLP-dependent transferases"/>
    <property type="match status" value="1"/>
</dbReference>
<organism evidence="6 7">
    <name type="scientific">Pontibacillus marinus BH030004 = DSM 16465</name>
    <dbReference type="NCBI Taxonomy" id="1385511"/>
    <lineage>
        <taxon>Bacteria</taxon>
        <taxon>Bacillati</taxon>
        <taxon>Bacillota</taxon>
        <taxon>Bacilli</taxon>
        <taxon>Bacillales</taxon>
        <taxon>Bacillaceae</taxon>
        <taxon>Pontibacillus</taxon>
    </lineage>
</organism>
<dbReference type="OrthoDB" id="9807885at2"/>
<dbReference type="Gene3D" id="3.40.640.10">
    <property type="entry name" value="Type I PLP-dependent aspartate aminotransferase-like (Major domain)"/>
    <property type="match status" value="1"/>
</dbReference>
<evidence type="ECO:0000313" key="7">
    <source>
        <dbReference type="Proteomes" id="UP000030403"/>
    </source>
</evidence>
<keyword evidence="4 5" id="KW-0663">Pyridoxal phosphate</keyword>
<accession>A0A0A5GKT2</accession>
<dbReference type="Pfam" id="PF00202">
    <property type="entry name" value="Aminotran_3"/>
    <property type="match status" value="1"/>
</dbReference>
<evidence type="ECO:0000256" key="4">
    <source>
        <dbReference type="ARBA" id="ARBA00022898"/>
    </source>
</evidence>
<sequence length="461" mass="50608">MVQSVQPTESKLKSLAEMDSKHYLHPTTIPKKHADQGPKVIFSEGSGIHVKDVSGKRYIDGVSMLWNVNLGHGNKELAEAAQSQMSKLAFSSSFAGYSNEPAVHLAEKLSSLASGSLNSVFYTSGGSEANDTAYKLARFYWQLQDQPRKQKIIALKQAYHGVTIAAGTATHLTGFHKFGGTQFEDVFHATPHVTECEQGDKSHPSYKGCIRDIIESEGADTVAAVILEPVQGSGGVHLPPDGYMESVRDLCDEHNVLMIADEVITGFGRTGKMFGVDNWNVVPDLMCVAKGISSGYTQLGGVLLHDRIRNTIVQHDQMMAHGFTYSGHPASCAVALKNIEIIERDHIVDNVKAMETEMNKGLQYLEEKHHTVTKTRNIGLMGGFELYEDPATNKEFPFDLKAGLEVGEECFKRQLILRALGSADGKNVVAIAPPLIIQKQEVQDMINIMDEAITAFEKKHR</sequence>